<accession>A0ABN2R7B1</accession>
<protein>
    <submittedName>
        <fullName evidence="1">Uncharacterized protein</fullName>
    </submittedName>
</protein>
<dbReference type="Proteomes" id="UP001500013">
    <property type="component" value="Unassembled WGS sequence"/>
</dbReference>
<evidence type="ECO:0000313" key="2">
    <source>
        <dbReference type="Proteomes" id="UP001500013"/>
    </source>
</evidence>
<sequence length="104" mass="11178">MTPSRVGSPIPQEVSDELRRVVERWHQLPLDHALSRVPSVQAVVQSMADRVAASRGGPSRPVPDLGPAVVMDQLTVMVFDLFDAQPGSDPAAVADELAGIRRSI</sequence>
<organism evidence="1 2">
    <name type="scientific">Terrabacter lapilli</name>
    <dbReference type="NCBI Taxonomy" id="436231"/>
    <lineage>
        <taxon>Bacteria</taxon>
        <taxon>Bacillati</taxon>
        <taxon>Actinomycetota</taxon>
        <taxon>Actinomycetes</taxon>
        <taxon>Micrococcales</taxon>
        <taxon>Intrasporangiaceae</taxon>
        <taxon>Terrabacter</taxon>
    </lineage>
</organism>
<dbReference type="EMBL" id="BAAAPU010000001">
    <property type="protein sequence ID" value="GAA1964763.1"/>
    <property type="molecule type" value="Genomic_DNA"/>
</dbReference>
<proteinExistence type="predicted"/>
<gene>
    <name evidence="1" type="ORF">GCM10009817_00650</name>
</gene>
<name>A0ABN2R7B1_9MICO</name>
<keyword evidence="2" id="KW-1185">Reference proteome</keyword>
<evidence type="ECO:0000313" key="1">
    <source>
        <dbReference type="EMBL" id="GAA1964763.1"/>
    </source>
</evidence>
<reference evidence="1 2" key="1">
    <citation type="journal article" date="2019" name="Int. J. Syst. Evol. Microbiol.">
        <title>The Global Catalogue of Microorganisms (GCM) 10K type strain sequencing project: providing services to taxonomists for standard genome sequencing and annotation.</title>
        <authorList>
            <consortium name="The Broad Institute Genomics Platform"/>
            <consortium name="The Broad Institute Genome Sequencing Center for Infectious Disease"/>
            <person name="Wu L."/>
            <person name="Ma J."/>
        </authorList>
    </citation>
    <scope>NUCLEOTIDE SEQUENCE [LARGE SCALE GENOMIC DNA]</scope>
    <source>
        <strain evidence="1 2">JCM 15628</strain>
    </source>
</reference>
<comment type="caution">
    <text evidence="1">The sequence shown here is derived from an EMBL/GenBank/DDBJ whole genome shotgun (WGS) entry which is preliminary data.</text>
</comment>